<dbReference type="AlphaFoldDB" id="A0A6A4GX50"/>
<organism evidence="2 3">
    <name type="scientific">Gymnopus androsaceus JB14</name>
    <dbReference type="NCBI Taxonomy" id="1447944"/>
    <lineage>
        <taxon>Eukaryota</taxon>
        <taxon>Fungi</taxon>
        <taxon>Dikarya</taxon>
        <taxon>Basidiomycota</taxon>
        <taxon>Agaricomycotina</taxon>
        <taxon>Agaricomycetes</taxon>
        <taxon>Agaricomycetidae</taxon>
        <taxon>Agaricales</taxon>
        <taxon>Marasmiineae</taxon>
        <taxon>Omphalotaceae</taxon>
        <taxon>Gymnopus</taxon>
    </lineage>
</organism>
<keyword evidence="3" id="KW-1185">Reference proteome</keyword>
<sequence length="435" mass="47637">MYYPNSERTQPSFSQQLIRNLSASPTSGPQNASAIPVAQLSRYCIAILSIGTQIAAVHRAVITSANASASTSFTGTNSVVVTEAIVTFWSLSSFSLDSIMPKAKSASSAPRKSRPAKQKRPNKTEQLKAVNKEIRGILLDLRSSAGLPHHTQRRPANTVPQIYIGSSSNVDSPDHPKFQDLGRAIYISTVRDSSSQTWDIHRIPLALLEGNKELIDLLASRAVLQARSVPVTHSQTYATGSRCETGRFPVASESDEDERTVGSSGHHIPPSSPTPLSSASARGRRAAQPMTSPVRRRSPSSTRGPQSSPIRPRRWLSPIDLTEEAEPICPHRFLSPIDLTEDIDQPVIHTKFAKVMVFKDLSTFQTLQLPLCDSGTRLVLADHKLILGGVGLEMGDIIERYSRANVWAVTRWDEPVCCESEELIMLRPKGLRVLV</sequence>
<name>A0A6A4GX50_9AGAR</name>
<feature type="compositionally biased region" description="Low complexity" evidence="1">
    <location>
        <begin position="262"/>
        <end position="281"/>
    </location>
</feature>
<evidence type="ECO:0000313" key="3">
    <source>
        <dbReference type="Proteomes" id="UP000799118"/>
    </source>
</evidence>
<evidence type="ECO:0000313" key="2">
    <source>
        <dbReference type="EMBL" id="KAE9390026.1"/>
    </source>
</evidence>
<evidence type="ECO:0000256" key="1">
    <source>
        <dbReference type="SAM" id="MobiDB-lite"/>
    </source>
</evidence>
<dbReference type="Proteomes" id="UP000799118">
    <property type="component" value="Unassembled WGS sequence"/>
</dbReference>
<proteinExistence type="predicted"/>
<dbReference type="EMBL" id="ML769673">
    <property type="protein sequence ID" value="KAE9390026.1"/>
    <property type="molecule type" value="Genomic_DNA"/>
</dbReference>
<feature type="region of interest" description="Disordered" evidence="1">
    <location>
        <begin position="240"/>
        <end position="316"/>
    </location>
</feature>
<reference evidence="2" key="1">
    <citation type="journal article" date="2019" name="Environ. Microbiol.">
        <title>Fungal ecological strategies reflected in gene transcription - a case study of two litter decomposers.</title>
        <authorList>
            <person name="Barbi F."/>
            <person name="Kohler A."/>
            <person name="Barry K."/>
            <person name="Baskaran P."/>
            <person name="Daum C."/>
            <person name="Fauchery L."/>
            <person name="Ihrmark K."/>
            <person name="Kuo A."/>
            <person name="LaButti K."/>
            <person name="Lipzen A."/>
            <person name="Morin E."/>
            <person name="Grigoriev I.V."/>
            <person name="Henrissat B."/>
            <person name="Lindahl B."/>
            <person name="Martin F."/>
        </authorList>
    </citation>
    <scope>NUCLEOTIDE SEQUENCE</scope>
    <source>
        <strain evidence="2">JB14</strain>
    </source>
</reference>
<gene>
    <name evidence="2" type="ORF">BT96DRAFT_1002691</name>
</gene>
<protein>
    <submittedName>
        <fullName evidence="2">Uncharacterized protein</fullName>
    </submittedName>
</protein>
<accession>A0A6A4GX50</accession>
<feature type="compositionally biased region" description="Basic residues" evidence="1">
    <location>
        <begin position="111"/>
        <end position="121"/>
    </location>
</feature>
<feature type="region of interest" description="Disordered" evidence="1">
    <location>
        <begin position="103"/>
        <end position="127"/>
    </location>
</feature>
<feature type="compositionally biased region" description="Low complexity" evidence="1">
    <location>
        <begin position="299"/>
        <end position="309"/>
    </location>
</feature>